<protein>
    <submittedName>
        <fullName evidence="1">Uncharacterized protein</fullName>
    </submittedName>
</protein>
<proteinExistence type="predicted"/>
<dbReference type="RefSeq" id="WP_126024410.1">
    <property type="nucleotide sequence ID" value="NZ_RXFT01000012.1"/>
</dbReference>
<sequence length="163" mass="17880">MLSINRYLPRRPIGLALLLLCATPAWCISPARYFIEARFIPGTLHFQAGQEAKIESESKDIKQPTAKPKCVLDMSVQVTASSRHAGTSDDSEHALALARGEVFKSAVEKSGVQGAALARTYVSFTKSDSDVDTAVFTVMYAPSSRYSTGGIEIIHELEDCWRR</sequence>
<accession>A0A3S1F4D3</accession>
<dbReference type="OrthoDB" id="9918336at2"/>
<dbReference type="EMBL" id="RXFT01000012">
    <property type="protein sequence ID" value="RUR70306.1"/>
    <property type="molecule type" value="Genomic_DNA"/>
</dbReference>
<name>A0A3S1F4D3_9BURK</name>
<organism evidence="1 2">
    <name type="scientific">Variovorax guangxiensis</name>
    <dbReference type="NCBI Taxonomy" id="1775474"/>
    <lineage>
        <taxon>Bacteria</taxon>
        <taxon>Pseudomonadati</taxon>
        <taxon>Pseudomonadota</taxon>
        <taxon>Betaproteobacteria</taxon>
        <taxon>Burkholderiales</taxon>
        <taxon>Comamonadaceae</taxon>
        <taxon>Variovorax</taxon>
    </lineage>
</organism>
<dbReference type="AlphaFoldDB" id="A0A3S1F4D3"/>
<evidence type="ECO:0000313" key="2">
    <source>
        <dbReference type="Proteomes" id="UP000281118"/>
    </source>
</evidence>
<evidence type="ECO:0000313" key="1">
    <source>
        <dbReference type="EMBL" id="RUR70306.1"/>
    </source>
</evidence>
<gene>
    <name evidence="1" type="ORF">EJP67_24940</name>
</gene>
<reference evidence="1 2" key="1">
    <citation type="submission" date="2018-12" db="EMBL/GenBank/DDBJ databases">
        <title>The genome sequences of Variovorax guangxiensis DSM 27352.</title>
        <authorList>
            <person name="Gao J."/>
            <person name="Sun J."/>
        </authorList>
    </citation>
    <scope>NUCLEOTIDE SEQUENCE [LARGE SCALE GENOMIC DNA]</scope>
    <source>
        <strain evidence="1 2">DSM 27352</strain>
    </source>
</reference>
<dbReference type="Proteomes" id="UP000281118">
    <property type="component" value="Unassembled WGS sequence"/>
</dbReference>
<comment type="caution">
    <text evidence="1">The sequence shown here is derived from an EMBL/GenBank/DDBJ whole genome shotgun (WGS) entry which is preliminary data.</text>
</comment>